<keyword evidence="1" id="KW-1133">Transmembrane helix</keyword>
<evidence type="ECO:0008006" key="4">
    <source>
        <dbReference type="Google" id="ProtNLM"/>
    </source>
</evidence>
<protein>
    <recommendedName>
        <fullName evidence="4">Capsular polysaccharide biosynthesis protein</fullName>
    </recommendedName>
</protein>
<evidence type="ECO:0000313" key="3">
    <source>
        <dbReference type="Proteomes" id="UP001597068"/>
    </source>
</evidence>
<feature type="transmembrane region" description="Helical" evidence="1">
    <location>
        <begin position="12"/>
        <end position="30"/>
    </location>
</feature>
<dbReference type="SUPFAM" id="SSF52540">
    <property type="entry name" value="P-loop containing nucleoside triphosphate hydrolases"/>
    <property type="match status" value="1"/>
</dbReference>
<dbReference type="EMBL" id="JBHTIL010000001">
    <property type="protein sequence ID" value="MFD0925044.1"/>
    <property type="molecule type" value="Genomic_DNA"/>
</dbReference>
<accession>A0ABW3G360</accession>
<evidence type="ECO:0000256" key="1">
    <source>
        <dbReference type="SAM" id="Phobius"/>
    </source>
</evidence>
<proteinExistence type="predicted"/>
<keyword evidence="1" id="KW-0472">Membrane</keyword>
<feature type="transmembrane region" description="Helical" evidence="1">
    <location>
        <begin position="192"/>
        <end position="215"/>
    </location>
</feature>
<dbReference type="PANTHER" id="PTHR32309">
    <property type="entry name" value="TYROSINE-PROTEIN KINASE"/>
    <property type="match status" value="1"/>
</dbReference>
<evidence type="ECO:0000313" key="2">
    <source>
        <dbReference type="EMBL" id="MFD0925044.1"/>
    </source>
</evidence>
<dbReference type="InterPro" id="IPR027417">
    <property type="entry name" value="P-loop_NTPase"/>
</dbReference>
<sequence>MTEVRDRILHRWWVVVAAVVVAVVVAVLMTTGRDTDYTSKAALTTYSANRAPEQDAVLIQSYVDFFDNGANQQALRAAARVPADVTFTAQPVATGPIMFIVATGPDASTVPAAAEAMANAFRDSINQGVQRTRQSAIDALQKPFAERQARGDQVLPQERVQLSQSIDELNSDTSGRLQDLTSASAATADRPAVAATVSVAVVVGLLLGAVIAWLIGGWAPRLRRPDQVREVMGVRTFDASGDGGSDRRLQMRHVVNALSFDDLPVPSVVAVVGVGGRTGSSFVAEELARIRSAQGVDVALVRTVRDGDFAGIGMVDVLRTTDGDTVDAHRLDDALHPADRLGASVTVLGAGGEESVDPYDVMNRQNVTELIGLLRKRFDVTVVECAPVDTAAEAQLLCSTADRTLIAVESGVLSPTRGRRAADLLRQSEIDPFAAVLVTGDSELTPSRLLSSSR</sequence>
<dbReference type="Gene3D" id="3.40.50.300">
    <property type="entry name" value="P-loop containing nucleotide triphosphate hydrolases"/>
    <property type="match status" value="1"/>
</dbReference>
<gene>
    <name evidence="2" type="ORF">ACFQ04_04765</name>
</gene>
<name>A0ABW3G360_9NOCA</name>
<dbReference type="Proteomes" id="UP001597068">
    <property type="component" value="Unassembled WGS sequence"/>
</dbReference>
<comment type="caution">
    <text evidence="2">The sequence shown here is derived from an EMBL/GenBank/DDBJ whole genome shotgun (WGS) entry which is preliminary data.</text>
</comment>
<organism evidence="2 3">
    <name type="scientific">Williamsia deligens</name>
    <dbReference type="NCBI Taxonomy" id="321325"/>
    <lineage>
        <taxon>Bacteria</taxon>
        <taxon>Bacillati</taxon>
        <taxon>Actinomycetota</taxon>
        <taxon>Actinomycetes</taxon>
        <taxon>Mycobacteriales</taxon>
        <taxon>Nocardiaceae</taxon>
        <taxon>Williamsia</taxon>
    </lineage>
</organism>
<dbReference type="RefSeq" id="WP_253646976.1">
    <property type="nucleotide sequence ID" value="NZ_BAAAMO010000002.1"/>
</dbReference>
<reference evidence="3" key="1">
    <citation type="journal article" date="2019" name="Int. J. Syst. Evol. Microbiol.">
        <title>The Global Catalogue of Microorganisms (GCM) 10K type strain sequencing project: providing services to taxonomists for standard genome sequencing and annotation.</title>
        <authorList>
            <consortium name="The Broad Institute Genomics Platform"/>
            <consortium name="The Broad Institute Genome Sequencing Center for Infectious Disease"/>
            <person name="Wu L."/>
            <person name="Ma J."/>
        </authorList>
    </citation>
    <scope>NUCLEOTIDE SEQUENCE [LARGE SCALE GENOMIC DNA]</scope>
    <source>
        <strain evidence="3">CCUG 50873</strain>
    </source>
</reference>
<keyword evidence="1" id="KW-0812">Transmembrane</keyword>
<dbReference type="InterPro" id="IPR050445">
    <property type="entry name" value="Bact_polysacc_biosynth/exp"/>
</dbReference>
<keyword evidence="3" id="KW-1185">Reference proteome</keyword>
<dbReference type="PANTHER" id="PTHR32309:SF13">
    <property type="entry name" value="FERRIC ENTEROBACTIN TRANSPORT PROTEIN FEPE"/>
    <property type="match status" value="1"/>
</dbReference>